<accession>F8QAG0</accession>
<dbReference type="EMBL" id="GL945487">
    <property type="protein sequence ID" value="EGN94750.1"/>
    <property type="molecule type" value="Genomic_DNA"/>
</dbReference>
<dbReference type="STRING" id="936435.F8QAG0"/>
<organism evidence="2">
    <name type="scientific">Serpula lacrymans var. lacrymans (strain S7.3)</name>
    <name type="common">Dry rot fungus</name>
    <dbReference type="NCBI Taxonomy" id="936435"/>
    <lineage>
        <taxon>Eukaryota</taxon>
        <taxon>Fungi</taxon>
        <taxon>Dikarya</taxon>
        <taxon>Basidiomycota</taxon>
        <taxon>Agaricomycotina</taxon>
        <taxon>Agaricomycetes</taxon>
        <taxon>Agaricomycetidae</taxon>
        <taxon>Boletales</taxon>
        <taxon>Coniophorineae</taxon>
        <taxon>Serpulaceae</taxon>
        <taxon>Serpula</taxon>
    </lineage>
</organism>
<name>F8QAG0_SERL3</name>
<sequence>MPPIPLQHSDFTLDASGVAGFFGGDEAISAMATVHMYESRKWLGWYNSPGSYTVAKRYGQLANSRFWDGLFPGGNVSPAVMFELDNMKGPTYHGLHSGAVIPQTGHLAHLFVSECKAMEANYRTEGRITRPAGVTIAELSHVPPLELGPKLSLPVSSALLSAIPIAVSWGTCIVCGVFRDWWCCSMILLGIVSSGLSCFVIGSGKCTFSRPSVASAAPDGDGLLVTDNDIVVLKGREEVIDAIIMGKFSIQYSDDSEPHPERRNIGLCSLLLTVQFLAQLLLIPQGTLFGQIMFLTSLAFSWGYNSWLSSLDKAKLQRDMLIEKVLNKPPMKKYELGTRTAMVVFVILALGKQLEEPRKLLESLLPNDTKVWKRWKDTVLERLKMGGEICFQKDEWDVEGYSESERNLLKTLYEDAEAAWRTHRKRSQIAG</sequence>
<dbReference type="HOGENOM" id="CLU_025274_1_1_1"/>
<dbReference type="AlphaFoldDB" id="F8QAG0"/>
<dbReference type="Proteomes" id="UP000008063">
    <property type="component" value="Unassembled WGS sequence"/>
</dbReference>
<dbReference type="OMA" id="LAVSWMY"/>
<proteinExistence type="predicted"/>
<evidence type="ECO:0000313" key="1">
    <source>
        <dbReference type="EMBL" id="EGN94750.1"/>
    </source>
</evidence>
<dbReference type="InParanoid" id="F8QAG0"/>
<keyword evidence="2" id="KW-1185">Reference proteome</keyword>
<gene>
    <name evidence="1" type="ORF">SERLA73DRAFT_155492</name>
</gene>
<evidence type="ECO:0000313" key="2">
    <source>
        <dbReference type="Proteomes" id="UP000008063"/>
    </source>
</evidence>
<dbReference type="OrthoDB" id="2366471at2759"/>
<reference evidence="2" key="1">
    <citation type="journal article" date="2011" name="Science">
        <title>The plant cell wall-decomposing machinery underlies the functional diversity of forest fungi.</title>
        <authorList>
            <person name="Eastwood D.C."/>
            <person name="Floudas D."/>
            <person name="Binder M."/>
            <person name="Majcherczyk A."/>
            <person name="Schneider P."/>
            <person name="Aerts A."/>
            <person name="Asiegbu F.O."/>
            <person name="Baker S.E."/>
            <person name="Barry K."/>
            <person name="Bendiksby M."/>
            <person name="Blumentritt M."/>
            <person name="Coutinho P.M."/>
            <person name="Cullen D."/>
            <person name="de Vries R.P."/>
            <person name="Gathman A."/>
            <person name="Goodell B."/>
            <person name="Henrissat B."/>
            <person name="Ihrmark K."/>
            <person name="Kauserud H."/>
            <person name="Kohler A."/>
            <person name="LaButti K."/>
            <person name="Lapidus A."/>
            <person name="Lavin J.L."/>
            <person name="Lee Y.-H."/>
            <person name="Lindquist E."/>
            <person name="Lilly W."/>
            <person name="Lucas S."/>
            <person name="Morin E."/>
            <person name="Murat C."/>
            <person name="Oguiza J.A."/>
            <person name="Park J."/>
            <person name="Pisabarro A.G."/>
            <person name="Riley R."/>
            <person name="Rosling A."/>
            <person name="Salamov A."/>
            <person name="Schmidt O."/>
            <person name="Schmutz J."/>
            <person name="Skrede I."/>
            <person name="Stenlid J."/>
            <person name="Wiebenga A."/>
            <person name="Xie X."/>
            <person name="Kuees U."/>
            <person name="Hibbett D.S."/>
            <person name="Hoffmeister D."/>
            <person name="Hoegberg N."/>
            <person name="Martin F."/>
            <person name="Grigoriev I.V."/>
            <person name="Watkinson S.C."/>
        </authorList>
    </citation>
    <scope>NUCLEOTIDE SEQUENCE [LARGE SCALE GENOMIC DNA]</scope>
    <source>
        <strain evidence="2">strain S7.3</strain>
    </source>
</reference>
<protein>
    <submittedName>
        <fullName evidence="1">Uncharacterized protein</fullName>
    </submittedName>
</protein>